<evidence type="ECO:0000256" key="1">
    <source>
        <dbReference type="ARBA" id="ARBA00009995"/>
    </source>
</evidence>
<comment type="catalytic activity">
    <reaction evidence="5">
        <text>glucuronate acceptor + UDP-alpha-D-glucuronate = acceptor beta-D-glucuronoside + UDP + H(+)</text>
        <dbReference type="Rhea" id="RHEA:21032"/>
        <dbReference type="ChEBI" id="CHEBI:15378"/>
        <dbReference type="ChEBI" id="CHEBI:58052"/>
        <dbReference type="ChEBI" id="CHEBI:58223"/>
        <dbReference type="ChEBI" id="CHEBI:132367"/>
        <dbReference type="ChEBI" id="CHEBI:132368"/>
        <dbReference type="EC" id="2.4.1.17"/>
    </reaction>
</comment>
<dbReference type="Gene3D" id="3.40.50.2000">
    <property type="entry name" value="Glycogen Phosphorylase B"/>
    <property type="match status" value="1"/>
</dbReference>
<dbReference type="PROSITE" id="PS00375">
    <property type="entry name" value="UDPGT"/>
    <property type="match status" value="1"/>
</dbReference>
<dbReference type="SUPFAM" id="SSF53756">
    <property type="entry name" value="UDP-Glycosyltransferase/glycogen phosphorylase"/>
    <property type="match status" value="1"/>
</dbReference>
<dbReference type="AlphaFoldDB" id="A0AA38MDR3"/>
<organism evidence="6 7">
    <name type="scientific">Zophobas morio</name>
    <dbReference type="NCBI Taxonomy" id="2755281"/>
    <lineage>
        <taxon>Eukaryota</taxon>
        <taxon>Metazoa</taxon>
        <taxon>Ecdysozoa</taxon>
        <taxon>Arthropoda</taxon>
        <taxon>Hexapoda</taxon>
        <taxon>Insecta</taxon>
        <taxon>Pterygota</taxon>
        <taxon>Neoptera</taxon>
        <taxon>Endopterygota</taxon>
        <taxon>Coleoptera</taxon>
        <taxon>Polyphaga</taxon>
        <taxon>Cucujiformia</taxon>
        <taxon>Tenebrionidae</taxon>
        <taxon>Zophobas</taxon>
    </lineage>
</organism>
<keyword evidence="3 4" id="KW-0808">Transferase</keyword>
<dbReference type="EMBL" id="JALNTZ010000005">
    <property type="protein sequence ID" value="KAJ3652822.1"/>
    <property type="molecule type" value="Genomic_DNA"/>
</dbReference>
<evidence type="ECO:0000256" key="4">
    <source>
        <dbReference type="RuleBase" id="RU003718"/>
    </source>
</evidence>
<keyword evidence="5" id="KW-1133">Transmembrane helix</keyword>
<dbReference type="InterPro" id="IPR050271">
    <property type="entry name" value="UDP-glycosyltransferase"/>
</dbReference>
<keyword evidence="5" id="KW-0472">Membrane</keyword>
<evidence type="ECO:0000256" key="3">
    <source>
        <dbReference type="ARBA" id="ARBA00022679"/>
    </source>
</evidence>
<evidence type="ECO:0000256" key="2">
    <source>
        <dbReference type="ARBA" id="ARBA00022676"/>
    </source>
</evidence>
<evidence type="ECO:0000256" key="5">
    <source>
        <dbReference type="RuleBase" id="RU362059"/>
    </source>
</evidence>
<dbReference type="Pfam" id="PF00201">
    <property type="entry name" value="UDPGT"/>
    <property type="match status" value="1"/>
</dbReference>
<dbReference type="Proteomes" id="UP001168821">
    <property type="component" value="Unassembled WGS sequence"/>
</dbReference>
<evidence type="ECO:0000313" key="7">
    <source>
        <dbReference type="Proteomes" id="UP001168821"/>
    </source>
</evidence>
<name>A0AA38MDR3_9CUCU</name>
<dbReference type="PANTHER" id="PTHR48043">
    <property type="entry name" value="EG:EG0003.4 PROTEIN-RELATED"/>
    <property type="match status" value="1"/>
</dbReference>
<comment type="similarity">
    <text evidence="1 4">Belongs to the UDP-glycosyltransferase family.</text>
</comment>
<keyword evidence="5" id="KW-0812">Transmembrane</keyword>
<dbReference type="GO" id="GO:0015020">
    <property type="term" value="F:glucuronosyltransferase activity"/>
    <property type="evidence" value="ECO:0007669"/>
    <property type="project" value="UniProtKB-EC"/>
</dbReference>
<comment type="caution">
    <text evidence="6">The sequence shown here is derived from an EMBL/GenBank/DDBJ whole genome shotgun (WGS) entry which is preliminary data.</text>
</comment>
<dbReference type="InterPro" id="IPR035595">
    <property type="entry name" value="UDP_glycos_trans_CS"/>
</dbReference>
<sequence>MGNMITEKTFSQKSVQDLLKSDETFDVMIMEHFVNDALVGIAHRFKIPVVLIGCMRASSINNYIFANPAPSSYVPNILATFTSHMNFWERLENFYYNVLNDVMRETVFLSKQREIFKKYIHTDLELDDVLYNVSMMLTTSHVSINDAVPHVPSMIEIGGFHVNPPKKLPQDLQTFLDKSSEGVILFSMGSNLKSKDLKPHARDALLRSFAKIKQKVLWKFEEELPNAPGNVKVMKWVPQQDVLAHPNVKAFISHGGLLSTIETVYFGVPIIGIPVFADQKTNVANAAQNGYAVSVPLAELSEEKLSWALDEIINNPKYRENVKRRSEIMHDRPLKPIDAAIYWIEHVIRHQGAPHFRNAGLDLMWYQRHLVDVFAFLGFVMVVGCVVFFVVLKKITSLCFTKQPTVTKKKKNK</sequence>
<feature type="transmembrane region" description="Helical" evidence="5">
    <location>
        <begin position="373"/>
        <end position="392"/>
    </location>
</feature>
<dbReference type="GO" id="GO:0016020">
    <property type="term" value="C:membrane"/>
    <property type="evidence" value="ECO:0007669"/>
    <property type="project" value="UniProtKB-SubCell"/>
</dbReference>
<dbReference type="InterPro" id="IPR002213">
    <property type="entry name" value="UDP_glucos_trans"/>
</dbReference>
<keyword evidence="7" id="KW-1185">Reference proteome</keyword>
<keyword evidence="2 4" id="KW-0328">Glycosyltransferase</keyword>
<evidence type="ECO:0000313" key="6">
    <source>
        <dbReference type="EMBL" id="KAJ3652822.1"/>
    </source>
</evidence>
<dbReference type="FunFam" id="3.40.50.2000:FF:000050">
    <property type="entry name" value="UDP-glucuronosyltransferase"/>
    <property type="match status" value="1"/>
</dbReference>
<protein>
    <recommendedName>
        <fullName evidence="5">UDP-glucuronosyltransferase</fullName>
        <ecNumber evidence="5">2.4.1.17</ecNumber>
    </recommendedName>
</protein>
<comment type="subcellular location">
    <subcellularLocation>
        <location evidence="5">Membrane</location>
        <topology evidence="5">Single-pass membrane protein</topology>
    </subcellularLocation>
</comment>
<accession>A0AA38MDR3</accession>
<gene>
    <name evidence="6" type="ORF">Zmor_018755</name>
</gene>
<reference evidence="6" key="1">
    <citation type="journal article" date="2023" name="G3 (Bethesda)">
        <title>Whole genome assemblies of Zophobas morio and Tenebrio molitor.</title>
        <authorList>
            <person name="Kaur S."/>
            <person name="Stinson S.A."/>
            <person name="diCenzo G.C."/>
        </authorList>
    </citation>
    <scope>NUCLEOTIDE SEQUENCE</scope>
    <source>
        <strain evidence="6">QUZm001</strain>
    </source>
</reference>
<dbReference type="CDD" id="cd03784">
    <property type="entry name" value="GT1_Gtf-like"/>
    <property type="match status" value="1"/>
</dbReference>
<dbReference type="EC" id="2.4.1.17" evidence="5"/>
<dbReference type="PANTHER" id="PTHR48043:SF159">
    <property type="entry name" value="EG:EG0003.4 PROTEIN-RELATED"/>
    <property type="match status" value="1"/>
</dbReference>
<proteinExistence type="inferred from homology"/>